<feature type="transmembrane region" description="Helical" evidence="2">
    <location>
        <begin position="2357"/>
        <end position="2379"/>
    </location>
</feature>
<protein>
    <recommendedName>
        <fullName evidence="5">Tox-SGS domain-containing protein</fullName>
    </recommendedName>
</protein>
<reference evidence="4" key="1">
    <citation type="submission" date="2013-03" db="EMBL/GenBank/DDBJ databases">
        <title>The Genome Sequence of Anopheles christyi ACHKN1017.</title>
        <authorList>
            <consortium name="The Broad Institute Genomics Platform"/>
            <person name="Neafsey D.E."/>
            <person name="Besansky N."/>
            <person name="Walker B."/>
            <person name="Young S.K."/>
            <person name="Zeng Q."/>
            <person name="Gargeya S."/>
            <person name="Fitzgerald M."/>
            <person name="Haas B."/>
            <person name="Abouelleil A."/>
            <person name="Allen A.W."/>
            <person name="Alvarado L."/>
            <person name="Arachchi H.M."/>
            <person name="Berlin A.M."/>
            <person name="Chapman S.B."/>
            <person name="Gainer-Dewar J."/>
            <person name="Goldberg J."/>
            <person name="Griggs A."/>
            <person name="Gujja S."/>
            <person name="Hansen M."/>
            <person name="Howarth C."/>
            <person name="Imamovic A."/>
            <person name="Ireland A."/>
            <person name="Larimer J."/>
            <person name="McCowan C."/>
            <person name="Murphy C."/>
            <person name="Pearson M."/>
            <person name="Poon T.W."/>
            <person name="Priest M."/>
            <person name="Roberts A."/>
            <person name="Saif S."/>
            <person name="Shea T."/>
            <person name="Sisk P."/>
            <person name="Sykes S."/>
            <person name="Wortman J."/>
            <person name="Nusbaum C."/>
            <person name="Birren B."/>
        </authorList>
    </citation>
    <scope>NUCLEOTIDE SEQUENCE [LARGE SCALE GENOMIC DNA]</scope>
    <source>
        <strain evidence="4">ACHKN1017</strain>
    </source>
</reference>
<dbReference type="NCBIfam" id="TIGR03696">
    <property type="entry name" value="Rhs_assc_core"/>
    <property type="match status" value="1"/>
</dbReference>
<evidence type="ECO:0000256" key="1">
    <source>
        <dbReference type="SAM" id="MobiDB-lite"/>
    </source>
</evidence>
<name>A0A182K7E6_9DIPT</name>
<dbReference type="STRING" id="43041.A0A182K7E6"/>
<dbReference type="EnsemblMetazoa" id="ACHR006681-RA">
    <property type="protein sequence ID" value="ACHR006681-PA"/>
    <property type="gene ID" value="ACHR006681"/>
</dbReference>
<feature type="transmembrane region" description="Helical" evidence="2">
    <location>
        <begin position="2323"/>
        <end position="2345"/>
    </location>
</feature>
<feature type="transmembrane region" description="Helical" evidence="2">
    <location>
        <begin position="2385"/>
        <end position="2407"/>
    </location>
</feature>
<keyword evidence="2" id="KW-0472">Membrane</keyword>
<evidence type="ECO:0000256" key="2">
    <source>
        <dbReference type="SAM" id="Phobius"/>
    </source>
</evidence>
<sequence>MGINENPLQYQQLLNLSFGDEVELFHTRISNQHVLLVRNQRTLHCYRLEGESKEWKLLWVREDFFDGKQREFRNSFFAEESGWLLVRNREGLQFYRLEGNNLALYHYCSDARYRDMYGWNDASSVFLMGHFYADATKIGILTRNKRGVLRFEQMQESAVLKGGPRPLWQLFDSPNLPESWKLNSTWLELATNNGTGQSAIIERSSDAISVYKLDSNYHPKLVGRVENVSLSGAPNERILFGNIFDSSTEFSDMLHLNSSGMVLYKRDITHYVAISQSSPLMGFGRERKHWNSATLVDVDGDGKDELWLTGPQGIFGFKLSDGKFDYIPFDTEQNADLRHFDRADQWIEYTYTKEPKTDDYQLNTITTSNKASLELSYSKQYNSTLLTSFTIRTLSYSQSAVLHYIQQEDKVHLQRISQHSHTVLDFLYEGPNGAMTRIIYPNGLMATFDYTLLQIDSDVLINRFATHSHPRTAYGPSYLLIGDVTKQDQVRIQIRDHLGSDTISVAGVSIPLLGKHPLVNYEMFTGENFFAVLLQHESTESELCLFHQAKADIWQAVPTYLKLPKDTSIRVGYDFLLAIQPHRVTVVERQQGRWKTLKPFDIEASSLIHFFSHGFLMYDDRQLRMIIRRDGHWAAVVLPFPPNLIQNSSSLFDRFDHPEEVMRSFKQGVKVDALQMFHNIIVFRSLFLEGFNIYARLHLLHLNWKHEVHRQSTIDVLIEDLHTYTFNPPEADGNKFVFAYRLENEKFRLKIINHHGKIKDEIEKIKAQIEQDISDHPDAPEEEKKRYRNESHEKLNAELEQLYRNITSQIPFAIDPSKFGVIVNDAYIVTASHKILFDGIDWNTQKIPQEELTLDSITVNLGPSYRLVKTQRNATFDLIGPNDAIVFNTDTNNATHLHIRYPAYMAVQTNESAVQLFDFHRNKLTSLAVGEVLDTNSNSFAVISSTSDGKNVFVRSLDSFGITRKNVVWRHELVDGSKRKLINNYEFNAQTAKPYHGGFLMTDVKITPTTTEGRNGWFKVHYNYANTTLSTKSVYDSAGRFVKLVEPSDMDEKKSLDANGVLMASDGKTVVADFRPFRISEEVVTYYGFEPYEQNQIGNGKRWTWTGGKVQQEQGNHFLHLDRSAFVSASMMPKIQFDLLIVSCWLRGSTIEQQNIGSALSVQSNGKVLSGYVGFSVGGWSYVEVMVENTNRLEVTISSGSSSFLDVDHLRIFPAQLDLSVHIYDTTLAMERSTLHASGLLSHRLHYSIWIDGHLKLENLVHESHMNRYEILSNNAHIFDAMLLYDVSMKVIYLTDFGMPKQILELKESDIITLQEIVYDELNRPAVKTKWTELDTTSSSTLFSYRRNFIENETQFWKTGQMKGIVARSNPDCEGFPYSRTIYMDNPLEDKSIQSLPGKPFAIDGPFAKHYKINEGIDFLENLFPSSDGFYYETEHYPDQSIYVIVYDKRRLKVANYVKTHHGDHHLTTYMYDAKSRLVMQLPPAYHEQTNTFSRTIPFFERNFSSEHTELQRIWGTWYEYDQGSGMLIRKQTPDTGSTRYLYTPEGLLRFVVQQNSSSVMYYTYNSVGKLLQRGMVELDWNDLVNYLPNDSDLPSSSNFILLHHGDNSVAPLHRHRVENIKKISPEHSLSDVLLFNHQSQIITSALYTNGNESLAINYKYQKDRVHEIHYPATVKGKQFHLRYSYDNRGNLIGISNAVTDEKFVTFERNSLGLPKRVLIQPNTPHAYQRTYHYNEPGYLTQIEDPYLTETIDYAGPGYGGRAIGDGTVQATRFNATWHTHSNLKLLKLKPSHVGTGRRAKFCYDALVSAAYLDSLGRPLKSLYPMLELRLPIVCRLGTYGHQISAALNSRGFPQIYGHRYDYGSHRQLIRAKYFQAGAEELFNPLRAESFEHIQGISRDSCTDIWQKLVDAGYLHMDCYSTSANNCHGLPGKSIFHSTIANHPNALTVGSLLVRLITQRKNLPKTTFEQLCAGWHQDDVSDAIVNTCNAIWTMLSEEGFIGPKSSFSITAINQELRDLLSDYASQLPAIIGILYHKFATALGHSSADVQSYKIDANGNHQQFYTGFRRYRLEYVPNTNKVASVYRTNFAARSGLEEMRFQVEHNEEGSIVRAMHKGIERIVYDPLFNRPTKMLLSNGNHLEFAYDVRGNRLYKHVYDSAGKLIRKKYYVRDVQGKPLVEYEGLYAGKEVENDTSSIVRATVFLYADNRLIGFIRNDQFYSVWIDHEGSIRLVIKNGEIVAAYDYLPYGELLRSYGDDPGAHLDYRFAGKEWDSETNLYDFHARLYDPELGRFLQMDPKEQYASPYLYAGNSPISLIDPDGQFAFLIVAVLAVGGAYVGASAANNSWNPTKWELKKALLGGLVGGLIGGLAPVSIAGSFTFLSGYMSATAAIGVITATSVGFAYVSIASANGSWDPSKWDWSQPGTWNALFVGSLTGASLFNAFGGIHKAFAGYTGLSRTAFVIVTSGTTGGFLLYSGSMANDGNLRFWEWDWSKPTTVWGVIEGASFGLSISPKLNSVTQQVAGRLEHLKEIGKAMKGNDLKAIGTLLKEEVKAWKHIYDNVITGEIVQDAISAGKAAGQSGGTILLHKIPPGAMK</sequence>
<evidence type="ECO:0008006" key="5">
    <source>
        <dbReference type="Google" id="ProtNLM"/>
    </source>
</evidence>
<organism evidence="3 4">
    <name type="scientific">Anopheles christyi</name>
    <dbReference type="NCBI Taxonomy" id="43041"/>
    <lineage>
        <taxon>Eukaryota</taxon>
        <taxon>Metazoa</taxon>
        <taxon>Ecdysozoa</taxon>
        <taxon>Arthropoda</taxon>
        <taxon>Hexapoda</taxon>
        <taxon>Insecta</taxon>
        <taxon>Pterygota</taxon>
        <taxon>Neoptera</taxon>
        <taxon>Endopterygota</taxon>
        <taxon>Diptera</taxon>
        <taxon>Nematocera</taxon>
        <taxon>Culicoidea</taxon>
        <taxon>Culicidae</taxon>
        <taxon>Anophelinae</taxon>
        <taxon>Anopheles</taxon>
    </lineage>
</organism>
<keyword evidence="2" id="KW-1133">Transmembrane helix</keyword>
<evidence type="ECO:0000313" key="3">
    <source>
        <dbReference type="EnsemblMetazoa" id="ACHR006681-PA"/>
    </source>
</evidence>
<dbReference type="PANTHER" id="PTHR32305">
    <property type="match status" value="1"/>
</dbReference>
<keyword evidence="4" id="KW-1185">Reference proteome</keyword>
<feature type="transmembrane region" description="Helical" evidence="2">
    <location>
        <begin position="2459"/>
        <end position="2477"/>
    </location>
</feature>
<keyword evidence="2" id="KW-0812">Transmembrane</keyword>
<dbReference type="InterPro" id="IPR050708">
    <property type="entry name" value="T6SS_VgrG/RHS"/>
</dbReference>
<accession>A0A182K7E6</accession>
<dbReference type="Proteomes" id="UP000075881">
    <property type="component" value="Unassembled WGS sequence"/>
</dbReference>
<dbReference type="PANTHER" id="PTHR32305:SF15">
    <property type="entry name" value="PROTEIN RHSA-RELATED"/>
    <property type="match status" value="1"/>
</dbReference>
<feature type="transmembrane region" description="Helical" evidence="2">
    <location>
        <begin position="2427"/>
        <end position="2447"/>
    </location>
</feature>
<proteinExistence type="predicted"/>
<reference evidence="3" key="2">
    <citation type="submission" date="2020-05" db="UniProtKB">
        <authorList>
            <consortium name="EnsemblMetazoa"/>
        </authorList>
    </citation>
    <scope>IDENTIFICATION</scope>
    <source>
        <strain evidence="3">ACHKN1017</strain>
    </source>
</reference>
<dbReference type="InterPro" id="IPR022385">
    <property type="entry name" value="Rhs_assc_core"/>
</dbReference>
<dbReference type="VEuPathDB" id="VectorBase:ACHR006681"/>
<feature type="region of interest" description="Disordered" evidence="1">
    <location>
        <begin position="770"/>
        <end position="789"/>
    </location>
</feature>
<dbReference type="Gene3D" id="2.180.10.10">
    <property type="entry name" value="RHS repeat-associated core"/>
    <property type="match status" value="2"/>
</dbReference>
<evidence type="ECO:0000313" key="4">
    <source>
        <dbReference type="Proteomes" id="UP000075881"/>
    </source>
</evidence>